<evidence type="ECO:0000256" key="11">
    <source>
        <dbReference type="ARBA" id="ARBA00022723"/>
    </source>
</evidence>
<reference evidence="24" key="1">
    <citation type="submission" date="2023-01" db="EMBL/GenBank/DDBJ databases">
        <title>The chitinases involved in constricting ring structure development in the nematode-trapping fungus Drechslerella dactyloides.</title>
        <authorList>
            <person name="Wang R."/>
            <person name="Zhang L."/>
            <person name="Tang P."/>
            <person name="Li S."/>
            <person name="Liang L."/>
        </authorList>
    </citation>
    <scope>NUCLEOTIDE SEQUENCE</scope>
    <source>
        <strain evidence="24">YMF1.00031</strain>
    </source>
</reference>
<dbReference type="PROSITE" id="PS51918">
    <property type="entry name" value="RADICAL_SAM"/>
    <property type="match status" value="1"/>
</dbReference>
<comment type="function">
    <text evidence="20">Isoform MOCS1A and isoform MOCS1B probably form a complex that catalyzes the conversion of 5'-GTP to cyclic pyranopterin monophosphate (cPMP). MOCS1A catalyzes the cyclization of GTP to (8S)-3',8-cyclo-7,8-dihydroguanosine 5'-triphosphate and MOCS1B catalyzes the subsequent conversion of (8S)-3',8-cyclo-7,8-dihydroguanosine 5'-triphosphate to cPMP.</text>
</comment>
<proteinExistence type="inferred from homology"/>
<dbReference type="GO" id="GO:0046872">
    <property type="term" value="F:metal ion binding"/>
    <property type="evidence" value="ECO:0007669"/>
    <property type="project" value="UniProtKB-KW"/>
</dbReference>
<dbReference type="SFLD" id="SFLDG01383">
    <property type="entry name" value="cyclic_pyranopterin_phosphate"/>
    <property type="match status" value="1"/>
</dbReference>
<dbReference type="Pfam" id="PF01967">
    <property type="entry name" value="MoaC"/>
    <property type="match status" value="1"/>
</dbReference>
<keyword evidence="10" id="KW-0949">S-adenosyl-L-methionine</keyword>
<dbReference type="Gene3D" id="3.20.20.70">
    <property type="entry name" value="Aldolase class I"/>
    <property type="match status" value="1"/>
</dbReference>
<dbReference type="SMART" id="SM00729">
    <property type="entry name" value="Elp3"/>
    <property type="match status" value="1"/>
</dbReference>
<evidence type="ECO:0000256" key="7">
    <source>
        <dbReference type="ARBA" id="ARBA00012575"/>
    </source>
</evidence>
<dbReference type="Gene3D" id="3.30.70.640">
    <property type="entry name" value="Molybdopterin cofactor biosynthesis C (MoaC) domain"/>
    <property type="match status" value="1"/>
</dbReference>
<organism evidence="24 25">
    <name type="scientific">Drechslerella dactyloides</name>
    <name type="common">Nematode-trapping fungus</name>
    <name type="synonym">Arthrobotrys dactyloides</name>
    <dbReference type="NCBI Taxonomy" id="74499"/>
    <lineage>
        <taxon>Eukaryota</taxon>
        <taxon>Fungi</taxon>
        <taxon>Dikarya</taxon>
        <taxon>Ascomycota</taxon>
        <taxon>Pezizomycotina</taxon>
        <taxon>Orbiliomycetes</taxon>
        <taxon>Orbiliales</taxon>
        <taxon>Orbiliaceae</taxon>
        <taxon>Drechslerella</taxon>
    </lineage>
</organism>
<dbReference type="InterPro" id="IPR013785">
    <property type="entry name" value="Aldolase_TIM"/>
</dbReference>
<dbReference type="HAMAP" id="MF_01224_B">
    <property type="entry name" value="MoaC_B"/>
    <property type="match status" value="1"/>
</dbReference>
<comment type="subunit">
    <text evidence="21">Isoform MOCS1A and isoform MOCS1B probably form a heterooligomer.</text>
</comment>
<dbReference type="AlphaFoldDB" id="A0AAD6NFE9"/>
<dbReference type="InterPro" id="IPR006638">
    <property type="entry name" value="Elp3/MiaA/NifB-like_rSAM"/>
</dbReference>
<accession>A0AAD6NFE9</accession>
<dbReference type="InterPro" id="IPR047594">
    <property type="entry name" value="MoaC_bact/euk"/>
</dbReference>
<evidence type="ECO:0000256" key="12">
    <source>
        <dbReference type="ARBA" id="ARBA00022741"/>
    </source>
</evidence>
<keyword evidence="12" id="KW-0547">Nucleotide-binding</keyword>
<dbReference type="CDD" id="cd21117">
    <property type="entry name" value="Twitch_MoaA"/>
    <property type="match status" value="1"/>
</dbReference>
<feature type="domain" description="Radical SAM core" evidence="23">
    <location>
        <begin position="103"/>
        <end position="318"/>
    </location>
</feature>
<dbReference type="PANTHER" id="PTHR22960">
    <property type="entry name" value="MOLYBDOPTERIN COFACTOR SYNTHESIS PROTEIN A"/>
    <property type="match status" value="1"/>
</dbReference>
<keyword evidence="15" id="KW-0496">Mitochondrion</keyword>
<evidence type="ECO:0000256" key="15">
    <source>
        <dbReference type="ARBA" id="ARBA00023128"/>
    </source>
</evidence>
<dbReference type="FunFam" id="3.20.20.70:FF:000117">
    <property type="entry name" value="molybdenum cofactor biosynthesis protein 1"/>
    <property type="match status" value="1"/>
</dbReference>
<dbReference type="NCBIfam" id="NF006870">
    <property type="entry name" value="PRK09364.1"/>
    <property type="match status" value="1"/>
</dbReference>
<keyword evidence="18" id="KW-0456">Lyase</keyword>
<keyword evidence="11" id="KW-0479">Metal-binding</keyword>
<dbReference type="EC" id="4.6.1.17" evidence="7"/>
<evidence type="ECO:0000313" key="24">
    <source>
        <dbReference type="EMBL" id="KAJ6256072.1"/>
    </source>
</evidence>
<keyword evidence="13" id="KW-0408">Iron</keyword>
<dbReference type="GO" id="GO:0006777">
    <property type="term" value="P:Mo-molybdopterin cofactor biosynthetic process"/>
    <property type="evidence" value="ECO:0007669"/>
    <property type="project" value="UniProtKB-KW"/>
</dbReference>
<sequence length="650" mass="71382">MGAAVATRRALVGQGFGGLIRAPPIRIGTPNTPYICSPCRFSQSRRAIASSATASVQPENNSTALHSEPFIPPTRPNVPTTEVSERLEAIRNAKPFSEFLTDSFNREHNYLRISITERCNLRCLYCMPEEGIDLSPPSHLLTTEEILHLAKLFVSQGVTKIRLTGGEPTVRKDIVDLIVELGKLRSIGLRELAMTSNGISLARKLPQMVQGGLTALNLSLDTLDEFKFQFMTRRKGLSNVLKSIEAALSLGIQPLKVNCVVMNKVNADEIPAFIAMTKDQPIEVRFIEYMPFTGNKWSSGKMISYQEMLKTIRESHPDLHKVQDHKNDTSKTYQIPGYKGKLGFITSMTHNFCGTCNRLRITSDGSIKVCLFDNAEVSLRDLMREDGGMGPEGERKLLEVIGVAVKGKKEKHAGMGELESMPNRPMILIGNGSRRYPTQGRHSTIPLHLLSTTHSLTSLRLYSTSAKSEPPTNTQPKLTHVTSSGAAHMVPIHHKAVTARTAKALSTIKFSNHTAIELIRNNTNKKGDVLSVSRIAGIMAAKKTSDIIPLCHPIAISNVQLHLRVIGANDNDISRQNNGRIEILASVTCDGKTGVEMEALTAAMGAALTVYDMCKAVDKGMVIDGTRVVEKIGGKSGDWREDGWIEWSEE</sequence>
<keyword evidence="25" id="KW-1185">Reference proteome</keyword>
<keyword evidence="14" id="KW-0411">Iron-sulfur</keyword>
<evidence type="ECO:0000256" key="18">
    <source>
        <dbReference type="ARBA" id="ARBA00023239"/>
    </source>
</evidence>
<dbReference type="GO" id="GO:0005525">
    <property type="term" value="F:GTP binding"/>
    <property type="evidence" value="ECO:0007669"/>
    <property type="project" value="UniProtKB-KW"/>
</dbReference>
<evidence type="ECO:0000256" key="8">
    <source>
        <dbReference type="ARBA" id="ARBA00015273"/>
    </source>
</evidence>
<dbReference type="InterPro" id="IPR040064">
    <property type="entry name" value="MoaA-like"/>
</dbReference>
<evidence type="ECO:0000256" key="19">
    <source>
        <dbReference type="ARBA" id="ARBA00048697"/>
    </source>
</evidence>
<comment type="catalytic activity">
    <reaction evidence="19">
        <text>GTP + AH2 + S-adenosyl-L-methionine = (8S)-3',8-cyclo-7,8-dihydroguanosine 5'-triphosphate + 5'-deoxyadenosine + L-methionine + A + H(+)</text>
        <dbReference type="Rhea" id="RHEA:49576"/>
        <dbReference type="ChEBI" id="CHEBI:13193"/>
        <dbReference type="ChEBI" id="CHEBI:15378"/>
        <dbReference type="ChEBI" id="CHEBI:17319"/>
        <dbReference type="ChEBI" id="CHEBI:17499"/>
        <dbReference type="ChEBI" id="CHEBI:37565"/>
        <dbReference type="ChEBI" id="CHEBI:57844"/>
        <dbReference type="ChEBI" id="CHEBI:59789"/>
        <dbReference type="ChEBI" id="CHEBI:131766"/>
        <dbReference type="EC" id="4.1.99.22"/>
    </reaction>
</comment>
<evidence type="ECO:0000256" key="9">
    <source>
        <dbReference type="ARBA" id="ARBA00022485"/>
    </source>
</evidence>
<dbReference type="HAMAP" id="MF_01225_B">
    <property type="entry name" value="MoaA_B"/>
    <property type="match status" value="1"/>
</dbReference>
<comment type="pathway">
    <text evidence="3">Cofactor biosynthesis; molybdopterin biosynthesis.</text>
</comment>
<dbReference type="SFLD" id="SFLDS00029">
    <property type="entry name" value="Radical_SAM"/>
    <property type="match status" value="1"/>
</dbReference>
<dbReference type="SFLD" id="SFLDG01386">
    <property type="entry name" value="main_SPASM_domain-containing"/>
    <property type="match status" value="1"/>
</dbReference>
<dbReference type="InterPro" id="IPR036522">
    <property type="entry name" value="MoaC_sf"/>
</dbReference>
<dbReference type="GO" id="GO:0061799">
    <property type="term" value="F:cyclic pyranopterin monophosphate synthase activity"/>
    <property type="evidence" value="ECO:0007669"/>
    <property type="project" value="UniProtKB-EC"/>
</dbReference>
<protein>
    <recommendedName>
        <fullName evidence="8">Molybdenum cofactor biosynthesis protein 1</fullName>
        <ecNumber evidence="6">4.1.99.22</ecNumber>
        <ecNumber evidence="7">4.6.1.17</ecNumber>
    </recommendedName>
</protein>
<dbReference type="InterPro" id="IPR010505">
    <property type="entry name" value="MoaA_twitch"/>
</dbReference>
<comment type="cofactor">
    <cofactor evidence="2">
        <name>[4Fe-4S] cluster</name>
        <dbReference type="ChEBI" id="CHEBI:49883"/>
    </cofactor>
</comment>
<keyword evidence="9" id="KW-0004">4Fe-4S</keyword>
<evidence type="ECO:0000256" key="4">
    <source>
        <dbReference type="ARBA" id="ARBA00008484"/>
    </source>
</evidence>
<evidence type="ECO:0000256" key="5">
    <source>
        <dbReference type="ARBA" id="ARBA00009862"/>
    </source>
</evidence>
<dbReference type="NCBIfam" id="TIGR00581">
    <property type="entry name" value="moaC"/>
    <property type="match status" value="1"/>
</dbReference>
<dbReference type="Pfam" id="PF04055">
    <property type="entry name" value="Radical_SAM"/>
    <property type="match status" value="1"/>
</dbReference>
<evidence type="ECO:0000256" key="6">
    <source>
        <dbReference type="ARBA" id="ARBA00012167"/>
    </source>
</evidence>
<dbReference type="InterPro" id="IPR007197">
    <property type="entry name" value="rSAM"/>
</dbReference>
<dbReference type="Proteomes" id="UP001221413">
    <property type="component" value="Unassembled WGS sequence"/>
</dbReference>
<evidence type="ECO:0000256" key="16">
    <source>
        <dbReference type="ARBA" id="ARBA00023134"/>
    </source>
</evidence>
<comment type="catalytic activity">
    <reaction evidence="1">
        <text>(8S)-3',8-cyclo-7,8-dihydroguanosine 5'-triphosphate = cyclic pyranopterin phosphate + diphosphate</text>
        <dbReference type="Rhea" id="RHEA:49580"/>
        <dbReference type="ChEBI" id="CHEBI:33019"/>
        <dbReference type="ChEBI" id="CHEBI:59648"/>
        <dbReference type="ChEBI" id="CHEBI:131766"/>
        <dbReference type="EC" id="4.6.1.17"/>
    </reaction>
</comment>
<dbReference type="PROSITE" id="PS01305">
    <property type="entry name" value="MOAA_NIFB_PQQE"/>
    <property type="match status" value="1"/>
</dbReference>
<dbReference type="CDD" id="cd01335">
    <property type="entry name" value="Radical_SAM"/>
    <property type="match status" value="1"/>
</dbReference>
<dbReference type="NCBIfam" id="TIGR02666">
    <property type="entry name" value="moaA"/>
    <property type="match status" value="1"/>
</dbReference>
<dbReference type="CDD" id="cd01420">
    <property type="entry name" value="MoaC_PE"/>
    <property type="match status" value="1"/>
</dbReference>
<keyword evidence="17" id="KW-0501">Molybdenum cofactor biosynthesis</keyword>
<dbReference type="InterPro" id="IPR002820">
    <property type="entry name" value="Mopterin_CF_biosynth-C_dom"/>
</dbReference>
<comment type="similarity">
    <text evidence="4">In the C-terminal section; belongs to the MoaC family.</text>
</comment>
<evidence type="ECO:0000256" key="1">
    <source>
        <dbReference type="ARBA" id="ARBA00001637"/>
    </source>
</evidence>
<dbReference type="SFLD" id="SFLDG01067">
    <property type="entry name" value="SPASM/twitch_domain_containing"/>
    <property type="match status" value="1"/>
</dbReference>
<name>A0AAD6NFE9_DREDA</name>
<feature type="region of interest" description="Disordered" evidence="22">
    <location>
        <begin position="50"/>
        <end position="79"/>
    </location>
</feature>
<evidence type="ECO:0000256" key="13">
    <source>
        <dbReference type="ARBA" id="ARBA00023004"/>
    </source>
</evidence>
<comment type="similarity">
    <text evidence="5">In the N-terminal section; belongs to the radical SAM superfamily. MoaA family.</text>
</comment>
<evidence type="ECO:0000256" key="20">
    <source>
        <dbReference type="ARBA" id="ARBA00054222"/>
    </source>
</evidence>
<evidence type="ECO:0000256" key="14">
    <source>
        <dbReference type="ARBA" id="ARBA00023014"/>
    </source>
</evidence>
<feature type="compositionally biased region" description="Polar residues" evidence="22">
    <location>
        <begin position="56"/>
        <end position="65"/>
    </location>
</feature>
<dbReference type="InterPro" id="IPR050105">
    <property type="entry name" value="MoCo_biosynth_MoaA/MoaC"/>
</dbReference>
<dbReference type="EC" id="4.1.99.22" evidence="6"/>
<dbReference type="GO" id="GO:0061798">
    <property type="term" value="F:GTP 3',8'-cyclase activity"/>
    <property type="evidence" value="ECO:0007669"/>
    <property type="project" value="UniProtKB-EC"/>
</dbReference>
<dbReference type="EMBL" id="JAQGDS010000015">
    <property type="protein sequence ID" value="KAJ6256072.1"/>
    <property type="molecule type" value="Genomic_DNA"/>
</dbReference>
<evidence type="ECO:0000256" key="10">
    <source>
        <dbReference type="ARBA" id="ARBA00022691"/>
    </source>
</evidence>
<dbReference type="Pfam" id="PF06463">
    <property type="entry name" value="Mob_synth_C"/>
    <property type="match status" value="1"/>
</dbReference>
<dbReference type="PANTHER" id="PTHR22960:SF0">
    <property type="entry name" value="MOLYBDENUM COFACTOR BIOSYNTHESIS PROTEIN 1"/>
    <property type="match status" value="1"/>
</dbReference>
<evidence type="ECO:0000256" key="17">
    <source>
        <dbReference type="ARBA" id="ARBA00023150"/>
    </source>
</evidence>
<dbReference type="SUPFAM" id="SSF102114">
    <property type="entry name" value="Radical SAM enzymes"/>
    <property type="match status" value="1"/>
</dbReference>
<dbReference type="GO" id="GO:0051539">
    <property type="term" value="F:4 iron, 4 sulfur cluster binding"/>
    <property type="evidence" value="ECO:0007669"/>
    <property type="project" value="UniProtKB-KW"/>
</dbReference>
<evidence type="ECO:0000256" key="21">
    <source>
        <dbReference type="ARBA" id="ARBA00063038"/>
    </source>
</evidence>
<dbReference type="InterPro" id="IPR000385">
    <property type="entry name" value="MoaA_NifB_PqqE_Fe-S-bd_CS"/>
</dbReference>
<evidence type="ECO:0000313" key="25">
    <source>
        <dbReference type="Proteomes" id="UP001221413"/>
    </source>
</evidence>
<evidence type="ECO:0000259" key="23">
    <source>
        <dbReference type="PROSITE" id="PS51918"/>
    </source>
</evidence>
<evidence type="ECO:0000256" key="22">
    <source>
        <dbReference type="SAM" id="MobiDB-lite"/>
    </source>
</evidence>
<evidence type="ECO:0000256" key="2">
    <source>
        <dbReference type="ARBA" id="ARBA00001966"/>
    </source>
</evidence>
<dbReference type="InterPro" id="IPR023045">
    <property type="entry name" value="MoaC"/>
</dbReference>
<keyword evidence="16" id="KW-0342">GTP-binding</keyword>
<evidence type="ECO:0000256" key="3">
    <source>
        <dbReference type="ARBA" id="ARBA00005046"/>
    </source>
</evidence>
<gene>
    <name evidence="24" type="ORF">Dda_9164</name>
</gene>
<dbReference type="InterPro" id="IPR058240">
    <property type="entry name" value="rSAM_sf"/>
</dbReference>
<dbReference type="InterPro" id="IPR013483">
    <property type="entry name" value="MoaA"/>
</dbReference>
<comment type="caution">
    <text evidence="24">The sequence shown here is derived from an EMBL/GenBank/DDBJ whole genome shotgun (WGS) entry which is preliminary data.</text>
</comment>
<dbReference type="SUPFAM" id="SSF55040">
    <property type="entry name" value="Molybdenum cofactor biosynthesis protein C, MoaC"/>
    <property type="match status" value="1"/>
</dbReference>